<dbReference type="InterPro" id="IPR011257">
    <property type="entry name" value="DNA_glycosylase"/>
</dbReference>
<dbReference type="Gene3D" id="1.10.1670.10">
    <property type="entry name" value="Helix-hairpin-Helix base-excision DNA repair enzymes (C-terminal)"/>
    <property type="match status" value="1"/>
</dbReference>
<dbReference type="GO" id="GO:0003824">
    <property type="term" value="F:catalytic activity"/>
    <property type="evidence" value="ECO:0007669"/>
    <property type="project" value="InterPro"/>
</dbReference>
<dbReference type="eggNOG" id="COG0177">
    <property type="taxonomic scope" value="Bacteria"/>
</dbReference>
<dbReference type="RefSeq" id="WP_011339496.1">
    <property type="nucleotide sequence ID" value="NC_007494.2"/>
</dbReference>
<dbReference type="GeneID" id="3722132"/>
<dbReference type="SUPFAM" id="SSF48150">
    <property type="entry name" value="DNA-glycosylase"/>
    <property type="match status" value="1"/>
</dbReference>
<dbReference type="InterPro" id="IPR023170">
    <property type="entry name" value="HhH_base_excis_C"/>
</dbReference>
<dbReference type="GO" id="GO:0006281">
    <property type="term" value="P:DNA repair"/>
    <property type="evidence" value="ECO:0007669"/>
    <property type="project" value="InterPro"/>
</dbReference>
<accession>Q3IW29</accession>
<dbReference type="STRING" id="272943.RSP_3643"/>
<dbReference type="EMBL" id="CP000144">
    <property type="protein sequence ID" value="ABA81255.1"/>
    <property type="molecule type" value="Genomic_DNA"/>
</dbReference>
<keyword evidence="2" id="KW-1185">Reference proteome</keyword>
<name>Q3IW29_CERS4</name>
<organism evidence="1 2">
    <name type="scientific">Cereibacter sphaeroides (strain ATCC 17023 / DSM 158 / JCM 6121 / CCUG 31486 / LMG 2827 / NBRC 12203 / NCIMB 8253 / ATH 2.4.1.)</name>
    <name type="common">Rhodobacter sphaeroides</name>
    <dbReference type="NCBI Taxonomy" id="272943"/>
    <lineage>
        <taxon>Bacteria</taxon>
        <taxon>Pseudomonadati</taxon>
        <taxon>Pseudomonadota</taxon>
        <taxon>Alphaproteobacteria</taxon>
        <taxon>Rhodobacterales</taxon>
        <taxon>Paracoccaceae</taxon>
        <taxon>Cereibacter</taxon>
    </lineage>
</organism>
<evidence type="ECO:0008006" key="3">
    <source>
        <dbReference type="Google" id="ProtNLM"/>
    </source>
</evidence>
<evidence type="ECO:0000313" key="2">
    <source>
        <dbReference type="Proteomes" id="UP000002703"/>
    </source>
</evidence>
<dbReference type="AlphaFoldDB" id="Q3IW29"/>
<protein>
    <recommendedName>
        <fullName evidence="3">HhH-GPD domain-containing protein</fullName>
    </recommendedName>
</protein>
<evidence type="ECO:0000313" key="1">
    <source>
        <dbReference type="EMBL" id="ABA81255.1"/>
    </source>
</evidence>
<proteinExistence type="predicted"/>
<reference evidence="2" key="1">
    <citation type="submission" date="2005-09" db="EMBL/GenBank/DDBJ databases">
        <title>Complete sequence of chromosome 2 of Rhodobacter sphaeroides 2.4.1.</title>
        <authorList>
            <person name="Copeland A."/>
            <person name="Lucas S."/>
            <person name="Lapidus A."/>
            <person name="Barry K."/>
            <person name="Detter J.C."/>
            <person name="Glavina T."/>
            <person name="Hammon N."/>
            <person name="Israni S."/>
            <person name="Pitluck S."/>
            <person name="Richardson P."/>
            <person name="Mackenzie C."/>
            <person name="Choudhary M."/>
            <person name="Larimer F."/>
            <person name="Hauser L.J."/>
            <person name="Land M."/>
            <person name="Donohue T.J."/>
            <person name="Kaplan S."/>
        </authorList>
    </citation>
    <scope>NUCLEOTIDE SEQUENCE [LARGE SCALE GENOMIC DNA]</scope>
    <source>
        <strain evidence="2">ATCC 17023 / DSM 158 / JCM 6121 / CCUG 31486 / LMG 2827 / NBRC 12203 / NCIMB 8253 / ATH 2.4.1.</strain>
    </source>
</reference>
<dbReference type="Gene3D" id="1.10.340.30">
    <property type="entry name" value="Hypothetical protein, domain 2"/>
    <property type="match status" value="1"/>
</dbReference>
<dbReference type="OrthoDB" id="12078at2"/>
<gene>
    <name evidence="1" type="ORF">RSP_3643</name>
</gene>
<sequence length="221" mass="24890">MSSMAIDNDAVEILIAARRVANFACLQGVPADSRHPRACYQHMGAILVDTTLQAGLNYANVVRPRVTRALALFPEATTIGALIEIVESGKSAAILNWQHPLKISRFERIVNFLHRNDVRDSKELRRRLSNKDFCALLQDIHGVGPKTVDYMACLVGVESIAVDRHIRSFAQEVGILDKDYSFLKHVFCAAADLLAISRREFDAWVWRHEVERKSPQMAFSF</sequence>
<dbReference type="EnsemblBacteria" id="ABA81255">
    <property type="protein sequence ID" value="ABA81255"/>
    <property type="gene ID" value="RSP_3643"/>
</dbReference>
<dbReference type="Proteomes" id="UP000002703">
    <property type="component" value="Chromosome 2"/>
</dbReference>
<dbReference type="KEGG" id="rsp:RSP_3643"/>